<feature type="active site" evidence="1">
    <location>
        <position position="117"/>
    </location>
</feature>
<comment type="catalytic activity">
    <reaction evidence="1">
        <text>2 a 1,2-diacyl-sn-glycero-3-phospho-(1'-sn-glycerol) = a cardiolipin + glycerol</text>
        <dbReference type="Rhea" id="RHEA:31451"/>
        <dbReference type="ChEBI" id="CHEBI:17754"/>
        <dbReference type="ChEBI" id="CHEBI:62237"/>
        <dbReference type="ChEBI" id="CHEBI:64716"/>
    </reaction>
</comment>
<comment type="subcellular location">
    <subcellularLocation>
        <location evidence="1">Cell membrane</location>
        <topology evidence="1">Peripheral membrane protein</topology>
    </subcellularLocation>
</comment>
<feature type="domain" description="PLD phosphodiesterase" evidence="2">
    <location>
        <begin position="297"/>
        <end position="324"/>
    </location>
</feature>
<keyword evidence="1" id="KW-1208">Phospholipid metabolism</keyword>
<feature type="active site" evidence="1">
    <location>
        <position position="124"/>
    </location>
</feature>
<dbReference type="SUPFAM" id="SSF56024">
    <property type="entry name" value="Phospholipase D/nuclease"/>
    <property type="match status" value="2"/>
</dbReference>
<organism evidence="3 4">
    <name type="scientific">Oryzomicrobium terrae</name>
    <dbReference type="NCBI Taxonomy" id="1735038"/>
    <lineage>
        <taxon>Bacteria</taxon>
        <taxon>Pseudomonadati</taxon>
        <taxon>Pseudomonadota</taxon>
        <taxon>Betaproteobacteria</taxon>
        <taxon>Rhodocyclales</taxon>
        <taxon>Rhodocyclaceae</taxon>
        <taxon>Oryzomicrobium</taxon>
    </lineage>
</organism>
<feature type="active site" evidence="1">
    <location>
        <position position="119"/>
    </location>
</feature>
<keyword evidence="1" id="KW-0444">Lipid biosynthesis</keyword>
<keyword evidence="1" id="KW-0443">Lipid metabolism</keyword>
<dbReference type="InterPro" id="IPR030872">
    <property type="entry name" value="Cardiolipin_synth_ClsB"/>
</dbReference>
<dbReference type="KEGG" id="otr:OTERR_04820"/>
<keyword evidence="1" id="KW-0808">Transferase</keyword>
<reference evidence="3 4" key="1">
    <citation type="submission" date="2017-07" db="EMBL/GenBank/DDBJ databases">
        <title>Complete genome sequence of Oryzomicrobium terrae TPP412.</title>
        <authorList>
            <person name="Chiu L.-W."/>
            <person name="Lo K.-J."/>
            <person name="Tsai Y.-M."/>
            <person name="Lin S.-S."/>
            <person name="Kuo C.-H."/>
            <person name="Liu C.-T."/>
        </authorList>
    </citation>
    <scope>NUCLEOTIDE SEQUENCE [LARGE SCALE GENOMIC DNA]</scope>
    <source>
        <strain evidence="3 4">TPP412</strain>
    </source>
</reference>
<dbReference type="NCBIfam" id="NF008427">
    <property type="entry name" value="PRK11263.1"/>
    <property type="match status" value="1"/>
</dbReference>
<evidence type="ECO:0000256" key="1">
    <source>
        <dbReference type="HAMAP-Rule" id="MF_01917"/>
    </source>
</evidence>
<dbReference type="GO" id="GO:0005886">
    <property type="term" value="C:plasma membrane"/>
    <property type="evidence" value="ECO:0007669"/>
    <property type="project" value="UniProtKB-SubCell"/>
</dbReference>
<keyword evidence="1" id="KW-1003">Cell membrane</keyword>
<evidence type="ECO:0000313" key="3">
    <source>
        <dbReference type="EMBL" id="QEL63958.1"/>
    </source>
</evidence>
<dbReference type="SMART" id="SM00155">
    <property type="entry name" value="PLDc"/>
    <property type="match status" value="2"/>
</dbReference>
<dbReference type="Pfam" id="PF13091">
    <property type="entry name" value="PLDc_2"/>
    <property type="match status" value="2"/>
</dbReference>
<dbReference type="PROSITE" id="PS50035">
    <property type="entry name" value="PLD"/>
    <property type="match status" value="2"/>
</dbReference>
<protein>
    <recommendedName>
        <fullName evidence="1">Cardiolipin synthase B</fullName>
        <shortName evidence="1">CL synthase</shortName>
        <ecNumber evidence="1">2.7.8.-</ecNumber>
    </recommendedName>
</protein>
<feature type="active site" evidence="1">
    <location>
        <position position="302"/>
    </location>
</feature>
<dbReference type="GO" id="GO:0032049">
    <property type="term" value="P:cardiolipin biosynthetic process"/>
    <property type="evidence" value="ECO:0007669"/>
    <property type="project" value="InterPro"/>
</dbReference>
<dbReference type="CDD" id="cd09159">
    <property type="entry name" value="PLDc_ybhO_like_2"/>
    <property type="match status" value="1"/>
</dbReference>
<keyword evidence="4" id="KW-1185">Reference proteome</keyword>
<keyword evidence="1" id="KW-0594">Phospholipid biosynthesis</keyword>
<feature type="active site" evidence="1">
    <location>
        <position position="304"/>
    </location>
</feature>
<proteinExistence type="inferred from homology"/>
<dbReference type="InterPro" id="IPR001736">
    <property type="entry name" value="PLipase_D/transphosphatidylase"/>
</dbReference>
<comment type="similarity">
    <text evidence="1">Belongs to the phospholipase D family. Cardiolipin synthase subfamily. ClsB sub-subfamily.</text>
</comment>
<dbReference type="Gene3D" id="3.30.870.10">
    <property type="entry name" value="Endonuclease Chain A"/>
    <property type="match status" value="2"/>
</dbReference>
<keyword evidence="1" id="KW-0472">Membrane</keyword>
<feature type="active site" evidence="1">
    <location>
        <position position="309"/>
    </location>
</feature>
<evidence type="ECO:0000259" key="2">
    <source>
        <dbReference type="PROSITE" id="PS50035"/>
    </source>
</evidence>
<dbReference type="InterPro" id="IPR025202">
    <property type="entry name" value="PLD-like_dom"/>
</dbReference>
<dbReference type="PANTHER" id="PTHR21248">
    <property type="entry name" value="CARDIOLIPIN SYNTHASE"/>
    <property type="match status" value="1"/>
</dbReference>
<gene>
    <name evidence="3" type="primary">clsA_B</name>
    <name evidence="1" type="synonym">clsB</name>
    <name evidence="3" type="ORF">OTERR_04820</name>
</gene>
<dbReference type="AlphaFoldDB" id="A0A5C1E6N9"/>
<dbReference type="Proteomes" id="UP000323671">
    <property type="component" value="Chromosome"/>
</dbReference>
<dbReference type="EC" id="2.7.8.-" evidence="1"/>
<accession>A0A5C1E6N9</accession>
<comment type="function">
    <text evidence="1">Catalyzes the phosphatidyl group transfer from one phosphatidylglycerol molecule to another to form cardiolipin (CL) (diphosphatidylglycerol) and glycerol.</text>
</comment>
<sequence length="395" mass="43951">MPIEFQPDNRLKLLQCGVEYFPALLAAIDAAEREIFLESYIFADDDVGRAVAAALARAAQRGVLVQVLVDGFGGGEFPRTLAPEMQADGVRVLIYRPEIASLRGRFRLKRHRLRRLHRKLAVIDCQVAFVGGINIESDFNVPGHTAPRYDFAVQVEGPLVAAVRGTMVRVWEIVVWANFRHRYRVGQLDTPAPVASTAAPGQGQRAALLIRDNLRHRRDIPEAYLEAIAAAQQEVVIANAYFLPGRRLRHALMDAAQRGVSVIVLLQGRVEYRLQHYATQALYGALLAAGVRIFEYRASFLHAKVGVVDGVWATVGSANMDPFSLLLAREANVVAHDRPFAAELRERLGEALGEDAREVRANDWRRLGLVARGLRWTAYYMVRIGLSLVGLGDRY</sequence>
<dbReference type="HAMAP" id="MF_01917">
    <property type="entry name" value="Cardiolipin_synth_ClsB"/>
    <property type="match status" value="1"/>
</dbReference>
<evidence type="ECO:0000313" key="4">
    <source>
        <dbReference type="Proteomes" id="UP000323671"/>
    </source>
</evidence>
<dbReference type="PANTHER" id="PTHR21248:SF22">
    <property type="entry name" value="PHOSPHOLIPASE D"/>
    <property type="match status" value="1"/>
</dbReference>
<dbReference type="GO" id="GO:0008808">
    <property type="term" value="F:cardiolipin synthase activity"/>
    <property type="evidence" value="ECO:0007669"/>
    <property type="project" value="InterPro"/>
</dbReference>
<name>A0A5C1E6N9_9RHOO</name>
<feature type="domain" description="PLD phosphodiesterase" evidence="2">
    <location>
        <begin position="112"/>
        <end position="139"/>
    </location>
</feature>
<dbReference type="EMBL" id="CP022579">
    <property type="protein sequence ID" value="QEL63958.1"/>
    <property type="molecule type" value="Genomic_DNA"/>
</dbReference>